<dbReference type="InterPro" id="IPR023608">
    <property type="entry name" value="Transglutaminase_animal"/>
</dbReference>
<evidence type="ECO:0000256" key="1">
    <source>
        <dbReference type="ARBA" id="ARBA00005968"/>
    </source>
</evidence>
<keyword evidence="5" id="KW-0012">Acyltransferase</keyword>
<evidence type="ECO:0000256" key="9">
    <source>
        <dbReference type="PIRSR" id="PIRSR000459-2"/>
    </source>
</evidence>
<dbReference type="Pfam" id="PF01841">
    <property type="entry name" value="Transglut_core"/>
    <property type="match status" value="1"/>
</dbReference>
<comment type="caution">
    <text evidence="12">The sequence shown here is derived from an EMBL/GenBank/DDBJ whole genome shotgun (WGS) entry which is preliminary data.</text>
</comment>
<feature type="region of interest" description="Disordered" evidence="10">
    <location>
        <begin position="1"/>
        <end position="20"/>
    </location>
</feature>
<evidence type="ECO:0000259" key="11">
    <source>
        <dbReference type="SMART" id="SM00460"/>
    </source>
</evidence>
<proteinExistence type="inferred from homology"/>
<dbReference type="SUPFAM" id="SSF81296">
    <property type="entry name" value="E set domains"/>
    <property type="match status" value="1"/>
</dbReference>
<dbReference type="FunFam" id="3.90.260.10:FF:000001">
    <property type="entry name" value="Protein-glutamine gamma-glutamyltransferase 2"/>
    <property type="match status" value="1"/>
</dbReference>
<evidence type="ECO:0000256" key="3">
    <source>
        <dbReference type="ARBA" id="ARBA00022723"/>
    </source>
</evidence>
<dbReference type="PROSITE" id="PS00547">
    <property type="entry name" value="TRANSGLUTAMINASES"/>
    <property type="match status" value="1"/>
</dbReference>
<dbReference type="InterPro" id="IPR013783">
    <property type="entry name" value="Ig-like_fold"/>
</dbReference>
<feature type="compositionally biased region" description="Polar residues" evidence="10">
    <location>
        <begin position="7"/>
        <end position="20"/>
    </location>
</feature>
<keyword evidence="13" id="KW-1185">Reference proteome</keyword>
<evidence type="ECO:0000256" key="2">
    <source>
        <dbReference type="ARBA" id="ARBA00022679"/>
    </source>
</evidence>
<dbReference type="STRING" id="8496.A0A151MUQ5"/>
<comment type="similarity">
    <text evidence="1">Belongs to the transglutaminase superfamily. Transglutaminase family.</text>
</comment>
<dbReference type="EMBL" id="AKHW03004933">
    <property type="protein sequence ID" value="KYO28283.1"/>
    <property type="molecule type" value="Genomic_DNA"/>
</dbReference>
<dbReference type="InterPro" id="IPR038765">
    <property type="entry name" value="Papain-like_cys_pep_sf"/>
</dbReference>
<dbReference type="InterPro" id="IPR013808">
    <property type="entry name" value="Transglutaminase_AS"/>
</dbReference>
<dbReference type="AlphaFoldDB" id="A0A151MUQ5"/>
<evidence type="ECO:0000256" key="10">
    <source>
        <dbReference type="SAM" id="MobiDB-lite"/>
    </source>
</evidence>
<dbReference type="Gene3D" id="3.90.260.10">
    <property type="entry name" value="Transglutaminase-like"/>
    <property type="match status" value="2"/>
</dbReference>
<feature type="active site" evidence="8">
    <location>
        <position position="274"/>
    </location>
</feature>
<reference evidence="12 13" key="1">
    <citation type="journal article" date="2012" name="Genome Biol.">
        <title>Sequencing three crocodilian genomes to illuminate the evolution of archosaurs and amniotes.</title>
        <authorList>
            <person name="St John J.A."/>
            <person name="Braun E.L."/>
            <person name="Isberg S.R."/>
            <person name="Miles L.G."/>
            <person name="Chong A.Y."/>
            <person name="Gongora J."/>
            <person name="Dalzell P."/>
            <person name="Moran C."/>
            <person name="Bed'hom B."/>
            <person name="Abzhanov A."/>
            <person name="Burgess S.C."/>
            <person name="Cooksey A.M."/>
            <person name="Castoe T.A."/>
            <person name="Crawford N.G."/>
            <person name="Densmore L.D."/>
            <person name="Drew J.C."/>
            <person name="Edwards S.V."/>
            <person name="Faircloth B.C."/>
            <person name="Fujita M.K."/>
            <person name="Greenwold M.J."/>
            <person name="Hoffmann F.G."/>
            <person name="Howard J.M."/>
            <person name="Iguchi T."/>
            <person name="Janes D.E."/>
            <person name="Khan S.Y."/>
            <person name="Kohno S."/>
            <person name="de Koning A.J."/>
            <person name="Lance S.L."/>
            <person name="McCarthy F.M."/>
            <person name="McCormack J.E."/>
            <person name="Merchant M.E."/>
            <person name="Peterson D.G."/>
            <person name="Pollock D.D."/>
            <person name="Pourmand N."/>
            <person name="Raney B.J."/>
            <person name="Roessler K.A."/>
            <person name="Sanford J.R."/>
            <person name="Sawyer R.H."/>
            <person name="Schmidt C.J."/>
            <person name="Triplett E.W."/>
            <person name="Tuberville T.D."/>
            <person name="Venegas-Anaya M."/>
            <person name="Howard J.T."/>
            <person name="Jarvis E.D."/>
            <person name="Guillette L.J.Jr."/>
            <person name="Glenn T.C."/>
            <person name="Green R.E."/>
            <person name="Ray D.A."/>
        </authorList>
    </citation>
    <scope>NUCLEOTIDE SEQUENCE [LARGE SCALE GENOMIC DNA]</scope>
    <source>
        <strain evidence="12">KSC_2009_1</strain>
    </source>
</reference>
<dbReference type="Proteomes" id="UP000050525">
    <property type="component" value="Unassembled WGS sequence"/>
</dbReference>
<sequence length="757" mass="85067">MEALTPTHISWQPSANTSAHRTNRYAHKQLIVRRGQGFTITLYFNRPQQSGDSLAFISETGPSPSEGSRTRAVFNVSSAGASGWSASQGPSESNYTNFTLCSPANAAIGRYNLSLQITCGNQVSSRFLGQFVLLFNPWCPDDEVHMADEGERQEYTLNENGIIFVGNAKYIQARGWYYGQFQDRILNICLTMLDLSLYYRQNPAADVARRGDPKYVGRVLSSMINGNDNDNGVLLGNWQGNFTEYENPSRWEGSVVILHKWLQDNYRPVQYGQCWVFAGVMCTALRCLGIPNRLITNFNSAHDSDRNLSVDKYYDPYGRSLQIGKDSSWDYHVWNEGWFIRTDLGSSYNGWQVLDSTPQEPSKGIFQCGPASVVAVKQGDVDLSYDTLFVFSEVNADSNRWIVYGDGTKKRVYCDTEVFGRSISTKAVGSNARVDVTNNYKYPEGSPEERQVYRKAWNKIFGSNTTERRPEVLNERSTDAARNPGIAGRFKLVEPPVLGHDISLILILNNLSSEHKSVKVNMSASSILYTRRTVAEILQETASVELGANAEKHILLKFPYSRYGKHLTDDKRILVTGLCEVMNMPGVKFLVEKTIMLENPKIIIKVPSQIVVNRAVNLEIWYTNPLPEPVENCVLLATLMNQQVKINVAGLAPKEQSMIYYEFTPRQTDDDVYVTNEEDRQEYVLNDSGLIQQGRLKYVEQKLGTTDRRATLESGQLPTDKKILASAACEVEREAKLLAEKDTVLQDSPIIKVSGTC</sequence>
<evidence type="ECO:0000313" key="12">
    <source>
        <dbReference type="EMBL" id="KYO28283.1"/>
    </source>
</evidence>
<evidence type="ECO:0000256" key="5">
    <source>
        <dbReference type="ARBA" id="ARBA00023315"/>
    </source>
</evidence>
<keyword evidence="2" id="KW-0808">Transferase</keyword>
<feature type="binding site" evidence="9">
    <location>
        <position position="444"/>
    </location>
    <ligand>
        <name>Ca(2+)</name>
        <dbReference type="ChEBI" id="CHEBI:29108"/>
    </ligand>
</feature>
<dbReference type="PANTHER" id="PTHR11590">
    <property type="entry name" value="PROTEIN-GLUTAMINE GAMMA-GLUTAMYLTRANSFERASE"/>
    <property type="match status" value="1"/>
</dbReference>
<dbReference type="SUPFAM" id="SSF49309">
    <property type="entry name" value="Transglutaminase, two C-terminal domains"/>
    <property type="match status" value="2"/>
</dbReference>
<dbReference type="FunFam" id="2.60.40.10:FF:000171">
    <property type="entry name" value="protein-glutamine gamma-glutamyltransferase 6"/>
    <property type="match status" value="1"/>
</dbReference>
<feature type="binding site" evidence="9">
    <location>
        <position position="449"/>
    </location>
    <ligand>
        <name>Ca(2+)</name>
        <dbReference type="ChEBI" id="CHEBI:29108"/>
    </ligand>
</feature>
<accession>A0A151MUQ5</accession>
<dbReference type="GO" id="GO:0046872">
    <property type="term" value="F:metal ion binding"/>
    <property type="evidence" value="ECO:0007669"/>
    <property type="project" value="UniProtKB-KW"/>
</dbReference>
<evidence type="ECO:0000313" key="13">
    <source>
        <dbReference type="Proteomes" id="UP000050525"/>
    </source>
</evidence>
<dbReference type="InterPro" id="IPR008958">
    <property type="entry name" value="Transglutaminase_C"/>
</dbReference>
<evidence type="ECO:0000256" key="4">
    <source>
        <dbReference type="ARBA" id="ARBA00022837"/>
    </source>
</evidence>
<dbReference type="InterPro" id="IPR002931">
    <property type="entry name" value="Transglutaminase-like"/>
</dbReference>
<dbReference type="SUPFAM" id="SSF54001">
    <property type="entry name" value="Cysteine proteinases"/>
    <property type="match status" value="1"/>
</dbReference>
<dbReference type="GO" id="GO:0003810">
    <property type="term" value="F:protein-glutamine gamma-glutamyltransferase activity"/>
    <property type="evidence" value="ECO:0007669"/>
    <property type="project" value="UniProtKB-EC"/>
</dbReference>
<keyword evidence="3 9" id="KW-0479">Metal-binding</keyword>
<feature type="active site" evidence="8">
    <location>
        <position position="355"/>
    </location>
</feature>
<dbReference type="Pfam" id="PF00927">
    <property type="entry name" value="Transglut_C"/>
    <property type="match status" value="1"/>
</dbReference>
<comment type="cofactor">
    <cofactor evidence="9">
        <name>Ca(2+)</name>
        <dbReference type="ChEBI" id="CHEBI:29108"/>
    </cofactor>
    <text evidence="9">Binds 1 Ca(2+) ion per subunit.</text>
</comment>
<dbReference type="InterPro" id="IPR001102">
    <property type="entry name" value="Transglutaminase_N"/>
</dbReference>
<gene>
    <name evidence="12" type="primary">TGM3</name>
    <name evidence="12" type="ORF">Y1Q_0021981</name>
</gene>
<dbReference type="FunFam" id="2.60.40.10:FF:000278">
    <property type="entry name" value="Protein-glutamine gamma-glutamyltransferase 2"/>
    <property type="match status" value="1"/>
</dbReference>
<dbReference type="InterPro" id="IPR014756">
    <property type="entry name" value="Ig_E-set"/>
</dbReference>
<feature type="active site" evidence="8">
    <location>
        <position position="332"/>
    </location>
</feature>
<dbReference type="Gene3D" id="2.60.40.10">
    <property type="entry name" value="Immunoglobulins"/>
    <property type="match status" value="3"/>
</dbReference>
<dbReference type="InterPro" id="IPR036238">
    <property type="entry name" value="Transglutaminase_C_sf"/>
</dbReference>
<dbReference type="InterPro" id="IPR050779">
    <property type="entry name" value="Transglutaminase"/>
</dbReference>
<dbReference type="EC" id="2.3.2.13" evidence="6"/>
<dbReference type="Pfam" id="PF00868">
    <property type="entry name" value="Transglut_N"/>
    <property type="match status" value="1"/>
</dbReference>
<feature type="binding site" evidence="9">
    <location>
        <position position="397"/>
    </location>
    <ligand>
        <name>Ca(2+)</name>
        <dbReference type="ChEBI" id="CHEBI:29108"/>
    </ligand>
</feature>
<dbReference type="GO" id="GO:0005737">
    <property type="term" value="C:cytoplasm"/>
    <property type="evidence" value="ECO:0007669"/>
    <property type="project" value="TreeGrafter"/>
</dbReference>
<dbReference type="InterPro" id="IPR036985">
    <property type="entry name" value="Transglutaminase-like_sf"/>
</dbReference>
<dbReference type="PANTHER" id="PTHR11590:SF50">
    <property type="entry name" value="PROTEIN-GLUTAMINE GAMMA-GLUTAMYLTRANSFERASE 6"/>
    <property type="match status" value="1"/>
</dbReference>
<comment type="catalytic activity">
    <reaction evidence="7">
        <text>L-glutaminyl-[protein] + L-lysyl-[protein] = [protein]-L-lysyl-N(6)-5-L-glutamyl-[protein] + NH4(+)</text>
        <dbReference type="Rhea" id="RHEA:54816"/>
        <dbReference type="Rhea" id="RHEA-COMP:9752"/>
        <dbReference type="Rhea" id="RHEA-COMP:10207"/>
        <dbReference type="Rhea" id="RHEA-COMP:14005"/>
        <dbReference type="ChEBI" id="CHEBI:28938"/>
        <dbReference type="ChEBI" id="CHEBI:29969"/>
        <dbReference type="ChEBI" id="CHEBI:30011"/>
        <dbReference type="ChEBI" id="CHEBI:138370"/>
        <dbReference type="EC" id="2.3.2.13"/>
    </reaction>
</comment>
<organism evidence="12 13">
    <name type="scientific">Alligator mississippiensis</name>
    <name type="common">American alligator</name>
    <dbReference type="NCBI Taxonomy" id="8496"/>
    <lineage>
        <taxon>Eukaryota</taxon>
        <taxon>Metazoa</taxon>
        <taxon>Chordata</taxon>
        <taxon>Craniata</taxon>
        <taxon>Vertebrata</taxon>
        <taxon>Euteleostomi</taxon>
        <taxon>Archelosauria</taxon>
        <taxon>Archosauria</taxon>
        <taxon>Crocodylia</taxon>
        <taxon>Alligatoridae</taxon>
        <taxon>Alligatorinae</taxon>
        <taxon>Alligator</taxon>
    </lineage>
</organism>
<feature type="domain" description="Transglutaminase-like" evidence="11">
    <location>
        <begin position="266"/>
        <end position="358"/>
    </location>
</feature>
<evidence type="ECO:0000256" key="8">
    <source>
        <dbReference type="PIRSR" id="PIRSR000459-1"/>
    </source>
</evidence>
<evidence type="ECO:0000256" key="6">
    <source>
        <dbReference type="ARBA" id="ARBA00024222"/>
    </source>
</evidence>
<keyword evidence="4 9" id="KW-0106">Calcium</keyword>
<dbReference type="PIRSF" id="PIRSF000459">
    <property type="entry name" value="TGM_EBP42"/>
    <property type="match status" value="1"/>
</dbReference>
<protein>
    <recommendedName>
        <fullName evidence="6">protein-glutamine gamma-glutamyltransferase</fullName>
        <ecNumber evidence="6">2.3.2.13</ecNumber>
    </recommendedName>
</protein>
<feature type="binding site" evidence="9">
    <location>
        <position position="395"/>
    </location>
    <ligand>
        <name>Ca(2+)</name>
        <dbReference type="ChEBI" id="CHEBI:29108"/>
    </ligand>
</feature>
<name>A0A151MUQ5_ALLMI</name>
<dbReference type="SMART" id="SM00460">
    <property type="entry name" value="TGc"/>
    <property type="match status" value="1"/>
</dbReference>
<evidence type="ECO:0000256" key="7">
    <source>
        <dbReference type="ARBA" id="ARBA00051843"/>
    </source>
</evidence>